<accession>A0ABQ4NCD9</accession>
<name>A0ABQ4NCD9_9BACL</name>
<keyword evidence="2" id="KW-1185">Reference proteome</keyword>
<organism evidence="1 2">
    <name type="scientific">Paenibacillus cisolokensis</name>
    <dbReference type="NCBI Taxonomy" id="1658519"/>
    <lineage>
        <taxon>Bacteria</taxon>
        <taxon>Bacillati</taxon>
        <taxon>Bacillota</taxon>
        <taxon>Bacilli</taxon>
        <taxon>Bacillales</taxon>
        <taxon>Paenibacillaceae</taxon>
        <taxon>Paenibacillus</taxon>
    </lineage>
</organism>
<dbReference type="Proteomes" id="UP000680304">
    <property type="component" value="Unassembled WGS sequence"/>
</dbReference>
<proteinExistence type="predicted"/>
<evidence type="ECO:0000313" key="1">
    <source>
        <dbReference type="EMBL" id="GIQ65897.1"/>
    </source>
</evidence>
<sequence length="79" mass="9273">MDEHFTGRFRFVKLKETKQAFAFLRCFDDRNAGFPGGAKTFAYEAFAYEKKEIVSRFSNLIRQKPFREGFGWECTETGL</sequence>
<protein>
    <submittedName>
        <fullName evidence="1">Uncharacterized protein</fullName>
    </submittedName>
</protein>
<reference evidence="1 2" key="1">
    <citation type="submission" date="2021-04" db="EMBL/GenBank/DDBJ databases">
        <title>Draft genome sequence of Paenibacillus cisolokensis, LC2-13A.</title>
        <authorList>
            <person name="Uke A."/>
            <person name="Chhe C."/>
            <person name="Baramee S."/>
            <person name="Kosugi A."/>
        </authorList>
    </citation>
    <scope>NUCLEOTIDE SEQUENCE [LARGE SCALE GENOMIC DNA]</scope>
    <source>
        <strain evidence="1 2">LC2-13A</strain>
    </source>
</reference>
<dbReference type="EMBL" id="BOVJ01000158">
    <property type="protein sequence ID" value="GIQ65897.1"/>
    <property type="molecule type" value="Genomic_DNA"/>
</dbReference>
<evidence type="ECO:0000313" key="2">
    <source>
        <dbReference type="Proteomes" id="UP000680304"/>
    </source>
</evidence>
<gene>
    <name evidence="1" type="ORF">PACILC2_44650</name>
</gene>
<comment type="caution">
    <text evidence="1">The sequence shown here is derived from an EMBL/GenBank/DDBJ whole genome shotgun (WGS) entry which is preliminary data.</text>
</comment>